<accession>A0A4Z1E093</accession>
<dbReference type="RefSeq" id="WP_135850068.1">
    <property type="nucleotide sequence ID" value="NZ_RHPJ01000003.1"/>
</dbReference>
<protein>
    <recommendedName>
        <fullName evidence="4">LmbE family protein</fullName>
    </recommendedName>
</protein>
<evidence type="ECO:0008006" key="4">
    <source>
        <dbReference type="Google" id="ProtNLM"/>
    </source>
</evidence>
<name>A0A4Z1E093_9MICO</name>
<dbReference type="EMBL" id="RHPJ01000003">
    <property type="protein sequence ID" value="TGO04478.1"/>
    <property type="molecule type" value="Genomic_DNA"/>
</dbReference>
<sequence length="241" mass="26135">MDAPSLPLLDSSEYHRVLVVVAHPDDAEYGTSCAVAAWTAAGVEVVYLLLTRGEAGIRTVEPAETAVLREREQIEGSASVGVTDVRFLDFPDGALEPTLEVRREIARVIRDVRPDVVVTGSWETEAPWGLNHADHRVCGTSVVDAVRDADNPWMFPELREAGLEAWAARTLLVGGHSRPTHGVDVTGEPLERGIASLAAHRVYLEALPEHPAARPFVTEMTAAQGEPLGVDNGVLFRVHQM</sequence>
<evidence type="ECO:0000313" key="3">
    <source>
        <dbReference type="Proteomes" id="UP000297318"/>
    </source>
</evidence>
<dbReference type="InterPro" id="IPR024078">
    <property type="entry name" value="LmbE-like_dom_sf"/>
</dbReference>
<dbReference type="PANTHER" id="PTHR12993:SF28">
    <property type="entry name" value="LMBE FAMILY PROTEIN"/>
    <property type="match status" value="1"/>
</dbReference>
<dbReference type="GO" id="GO:0016811">
    <property type="term" value="F:hydrolase activity, acting on carbon-nitrogen (but not peptide) bonds, in linear amides"/>
    <property type="evidence" value="ECO:0007669"/>
    <property type="project" value="TreeGrafter"/>
</dbReference>
<dbReference type="InterPro" id="IPR003737">
    <property type="entry name" value="GlcNAc_PI_deacetylase-related"/>
</dbReference>
<dbReference type="Gene3D" id="3.40.50.10320">
    <property type="entry name" value="LmbE-like"/>
    <property type="match status" value="1"/>
</dbReference>
<organism evidence="2 3">
    <name type="scientific">Serinibacter arcticus</name>
    <dbReference type="NCBI Taxonomy" id="1655435"/>
    <lineage>
        <taxon>Bacteria</taxon>
        <taxon>Bacillati</taxon>
        <taxon>Actinomycetota</taxon>
        <taxon>Actinomycetes</taxon>
        <taxon>Micrococcales</taxon>
        <taxon>Beutenbergiaceae</taxon>
        <taxon>Serinibacter</taxon>
    </lineage>
</organism>
<proteinExistence type="predicted"/>
<dbReference type="Proteomes" id="UP000297318">
    <property type="component" value="Unassembled WGS sequence"/>
</dbReference>
<comment type="caution">
    <text evidence="2">The sequence shown here is derived from an EMBL/GenBank/DDBJ whole genome shotgun (WGS) entry which is preliminary data.</text>
</comment>
<dbReference type="OrthoDB" id="3514174at2"/>
<evidence type="ECO:0000313" key="2">
    <source>
        <dbReference type="EMBL" id="TGO04478.1"/>
    </source>
</evidence>
<dbReference type="PANTHER" id="PTHR12993">
    <property type="entry name" value="N-ACETYLGLUCOSAMINYL-PHOSPHATIDYLINOSITOL DE-N-ACETYLASE-RELATED"/>
    <property type="match status" value="1"/>
</dbReference>
<dbReference type="Pfam" id="PF02585">
    <property type="entry name" value="PIG-L"/>
    <property type="match status" value="1"/>
</dbReference>
<reference evidence="2 3" key="1">
    <citation type="submission" date="2018-11" db="EMBL/GenBank/DDBJ databases">
        <title>Complete genome sequencing of the Actinobacteria Serinibacter sp. K3-2.</title>
        <authorList>
            <person name="Rakitin A.L."/>
            <person name="Beletsky A.V."/>
            <person name="Mardanov A.V."/>
            <person name="Ravin N.V."/>
            <person name="Gromova A.S."/>
            <person name="Filippova S.N."/>
            <person name="Gal'Chenko V.F."/>
        </authorList>
    </citation>
    <scope>NUCLEOTIDE SEQUENCE [LARGE SCALE GENOMIC DNA]</scope>
    <source>
        <strain evidence="2 3">K3-2</strain>
    </source>
</reference>
<dbReference type="AlphaFoldDB" id="A0A4Z1E093"/>
<gene>
    <name evidence="2" type="ORF">SERN_2071</name>
</gene>
<dbReference type="SUPFAM" id="SSF102588">
    <property type="entry name" value="LmbE-like"/>
    <property type="match status" value="1"/>
</dbReference>
<keyword evidence="1" id="KW-0862">Zinc</keyword>
<evidence type="ECO:0000256" key="1">
    <source>
        <dbReference type="ARBA" id="ARBA00022833"/>
    </source>
</evidence>
<dbReference type="GO" id="GO:0016137">
    <property type="term" value="P:glycoside metabolic process"/>
    <property type="evidence" value="ECO:0007669"/>
    <property type="project" value="UniProtKB-ARBA"/>
</dbReference>
<keyword evidence="3" id="KW-1185">Reference proteome</keyword>